<dbReference type="Proteomes" id="UP000615026">
    <property type="component" value="Unassembled WGS sequence"/>
</dbReference>
<evidence type="ECO:0000259" key="1">
    <source>
        <dbReference type="Pfam" id="PF13643"/>
    </source>
</evidence>
<sequence>MHAFEPRKVRTWNVWGTGNQTFQVPDHIDEVCPICLENALLKLHTNSLRSFPIHSSAPLGDEIKAIGFSGHLQCEKCSKRSSIYMHGYCAELPHLSYKYWHEMWIYPAPPNKAIDIPSDVPDKFQKDYQEAVLVLPHSPNASAALARRGLQCGVKSDNSLNQQIAQVIKSKRLSGELSEMLETVQKIGNYGAHPQLRAGEIIEVKQDEALLSLEVLYELLDFVFSRPAKKARKKAEMAKKYKLSSNSNEV</sequence>
<comment type="caution">
    <text evidence="2">The sequence shown here is derived from an EMBL/GenBank/DDBJ whole genome shotgun (WGS) entry which is preliminary data.</text>
</comment>
<organism evidence="2 3">
    <name type="scientific">Leptolyngbya cf. ectocarpi LEGE 11479</name>
    <dbReference type="NCBI Taxonomy" id="1828722"/>
    <lineage>
        <taxon>Bacteria</taxon>
        <taxon>Bacillati</taxon>
        <taxon>Cyanobacteriota</taxon>
        <taxon>Cyanophyceae</taxon>
        <taxon>Leptolyngbyales</taxon>
        <taxon>Leptolyngbyaceae</taxon>
        <taxon>Leptolyngbya group</taxon>
        <taxon>Leptolyngbya</taxon>
    </lineage>
</organism>
<dbReference type="RefSeq" id="WP_193994325.1">
    <property type="nucleotide sequence ID" value="NZ_JADEXP010000164.1"/>
</dbReference>
<dbReference type="EMBL" id="JADEXP010000164">
    <property type="protein sequence ID" value="MBE9068378.1"/>
    <property type="molecule type" value="Genomic_DNA"/>
</dbReference>
<dbReference type="AlphaFoldDB" id="A0A929FB35"/>
<name>A0A929FB35_LEPEC</name>
<gene>
    <name evidence="2" type="ORF">IQ260_17135</name>
</gene>
<accession>A0A929FB35</accession>
<evidence type="ECO:0000313" key="3">
    <source>
        <dbReference type="Proteomes" id="UP000615026"/>
    </source>
</evidence>
<feature type="domain" description="DUF4145" evidence="1">
    <location>
        <begin position="129"/>
        <end position="215"/>
    </location>
</feature>
<reference evidence="2" key="1">
    <citation type="submission" date="2020-10" db="EMBL/GenBank/DDBJ databases">
        <authorList>
            <person name="Castelo-Branco R."/>
            <person name="Eusebio N."/>
            <person name="Adriana R."/>
            <person name="Vieira A."/>
            <person name="Brugerolle De Fraissinette N."/>
            <person name="Rezende De Castro R."/>
            <person name="Schneider M.P."/>
            <person name="Vasconcelos V."/>
            <person name="Leao P.N."/>
        </authorList>
    </citation>
    <scope>NUCLEOTIDE SEQUENCE</scope>
    <source>
        <strain evidence="2">LEGE 11479</strain>
    </source>
</reference>
<dbReference type="InterPro" id="IPR025285">
    <property type="entry name" value="DUF4145"/>
</dbReference>
<evidence type="ECO:0000313" key="2">
    <source>
        <dbReference type="EMBL" id="MBE9068378.1"/>
    </source>
</evidence>
<proteinExistence type="predicted"/>
<dbReference type="Pfam" id="PF13643">
    <property type="entry name" value="DUF4145"/>
    <property type="match status" value="1"/>
</dbReference>
<keyword evidence="3" id="KW-1185">Reference proteome</keyword>
<protein>
    <submittedName>
        <fullName evidence="2">DUF4145 domain-containing protein</fullName>
    </submittedName>
</protein>